<dbReference type="EMBL" id="JAUJYO010000017">
    <property type="protein sequence ID" value="KAK1292698.1"/>
    <property type="molecule type" value="Genomic_DNA"/>
</dbReference>
<reference evidence="9" key="1">
    <citation type="journal article" date="2023" name="Nat. Commun.">
        <title>Diploid and tetraploid genomes of Acorus and the evolution of monocots.</title>
        <authorList>
            <person name="Ma L."/>
            <person name="Liu K.W."/>
            <person name="Li Z."/>
            <person name="Hsiao Y.Y."/>
            <person name="Qi Y."/>
            <person name="Fu T."/>
            <person name="Tang G.D."/>
            <person name="Zhang D."/>
            <person name="Sun W.H."/>
            <person name="Liu D.K."/>
            <person name="Li Y."/>
            <person name="Chen G.Z."/>
            <person name="Liu X.D."/>
            <person name="Liao X.Y."/>
            <person name="Jiang Y.T."/>
            <person name="Yu X."/>
            <person name="Hao Y."/>
            <person name="Huang J."/>
            <person name="Zhao X.W."/>
            <person name="Ke S."/>
            <person name="Chen Y.Y."/>
            <person name="Wu W.L."/>
            <person name="Hsu J.L."/>
            <person name="Lin Y.F."/>
            <person name="Huang M.D."/>
            <person name="Li C.Y."/>
            <person name="Huang L."/>
            <person name="Wang Z.W."/>
            <person name="Zhao X."/>
            <person name="Zhong W.Y."/>
            <person name="Peng D.H."/>
            <person name="Ahmad S."/>
            <person name="Lan S."/>
            <person name="Zhang J.S."/>
            <person name="Tsai W.C."/>
            <person name="Van de Peer Y."/>
            <person name="Liu Z.J."/>
        </authorList>
    </citation>
    <scope>NUCLEOTIDE SEQUENCE</scope>
    <source>
        <strain evidence="9">CP</strain>
    </source>
</reference>
<keyword evidence="6" id="KW-0472">Membrane</keyword>
<evidence type="ECO:0000256" key="2">
    <source>
        <dbReference type="ARBA" id="ARBA00022692"/>
    </source>
</evidence>
<evidence type="ECO:0000313" key="9">
    <source>
        <dbReference type="EMBL" id="KAK1292698.1"/>
    </source>
</evidence>
<dbReference type="PROSITE" id="PS00086">
    <property type="entry name" value="CYTOCHROME_P450"/>
    <property type="match status" value="1"/>
</dbReference>
<accession>A0AAV9CWE0</accession>
<dbReference type="PANTHER" id="PTHR24298">
    <property type="entry name" value="FLAVONOID 3'-MONOOXYGENASE-RELATED"/>
    <property type="match status" value="1"/>
</dbReference>
<comment type="cofactor">
    <cofactor evidence="7">
        <name>heme</name>
        <dbReference type="ChEBI" id="CHEBI:30413"/>
    </cofactor>
</comment>
<sequence>MWAIHRDPDYWIDPLEFKPERFEDMAVEEKHNNLLHYAPFGGGRRGCPGALLGLDVVHVTLASLVQCFEWGVEGGRMDMEEEMGLTLPRKNPIVCVPRVRLNPFPAMHGDPDHWVDQLEFKPERFKDMVVEEKQKSHLHYVPFMGGRRGCC</sequence>
<comment type="similarity">
    <text evidence="8">Belongs to the cytochrome P450 family.</text>
</comment>
<dbReference type="GO" id="GO:0016020">
    <property type="term" value="C:membrane"/>
    <property type="evidence" value="ECO:0007669"/>
    <property type="project" value="UniProtKB-SubCell"/>
</dbReference>
<keyword evidence="7 8" id="KW-0349">Heme</keyword>
<reference evidence="9" key="2">
    <citation type="submission" date="2023-06" db="EMBL/GenBank/DDBJ databases">
        <authorList>
            <person name="Ma L."/>
            <person name="Liu K.-W."/>
            <person name="Li Z."/>
            <person name="Hsiao Y.-Y."/>
            <person name="Qi Y."/>
            <person name="Fu T."/>
            <person name="Tang G."/>
            <person name="Zhang D."/>
            <person name="Sun W.-H."/>
            <person name="Liu D.-K."/>
            <person name="Li Y."/>
            <person name="Chen G.-Z."/>
            <person name="Liu X.-D."/>
            <person name="Liao X.-Y."/>
            <person name="Jiang Y.-T."/>
            <person name="Yu X."/>
            <person name="Hao Y."/>
            <person name="Huang J."/>
            <person name="Zhao X.-W."/>
            <person name="Ke S."/>
            <person name="Chen Y.-Y."/>
            <person name="Wu W.-L."/>
            <person name="Hsu J.-L."/>
            <person name="Lin Y.-F."/>
            <person name="Huang M.-D."/>
            <person name="Li C.-Y."/>
            <person name="Huang L."/>
            <person name="Wang Z.-W."/>
            <person name="Zhao X."/>
            <person name="Zhong W.-Y."/>
            <person name="Peng D.-H."/>
            <person name="Ahmad S."/>
            <person name="Lan S."/>
            <person name="Zhang J.-S."/>
            <person name="Tsai W.-C."/>
            <person name="Van De Peer Y."/>
            <person name="Liu Z.-J."/>
        </authorList>
    </citation>
    <scope>NUCLEOTIDE SEQUENCE</scope>
    <source>
        <strain evidence="9">CP</strain>
        <tissue evidence="9">Leaves</tissue>
    </source>
</reference>
<evidence type="ECO:0000256" key="7">
    <source>
        <dbReference type="PIRSR" id="PIRSR602403-1"/>
    </source>
</evidence>
<evidence type="ECO:0000256" key="1">
    <source>
        <dbReference type="ARBA" id="ARBA00004167"/>
    </source>
</evidence>
<evidence type="ECO:0000256" key="4">
    <source>
        <dbReference type="ARBA" id="ARBA00022989"/>
    </source>
</evidence>
<keyword evidence="5 7" id="KW-0408">Iron</keyword>
<dbReference type="SUPFAM" id="SSF48264">
    <property type="entry name" value="Cytochrome P450"/>
    <property type="match status" value="2"/>
</dbReference>
<dbReference type="InterPro" id="IPR036396">
    <property type="entry name" value="Cyt_P450_sf"/>
</dbReference>
<dbReference type="GO" id="GO:0020037">
    <property type="term" value="F:heme binding"/>
    <property type="evidence" value="ECO:0007669"/>
    <property type="project" value="InterPro"/>
</dbReference>
<keyword evidence="3 7" id="KW-0479">Metal-binding</keyword>
<keyword evidence="2" id="KW-0812">Transmembrane</keyword>
<feature type="binding site" description="axial binding residue" evidence="7">
    <location>
        <position position="47"/>
    </location>
    <ligand>
        <name>heme</name>
        <dbReference type="ChEBI" id="CHEBI:30413"/>
    </ligand>
    <ligandPart>
        <name>Fe</name>
        <dbReference type="ChEBI" id="CHEBI:18248"/>
    </ligandPart>
</feature>
<keyword evidence="8" id="KW-0560">Oxidoreductase</keyword>
<dbReference type="InterPro" id="IPR001128">
    <property type="entry name" value="Cyt_P450"/>
</dbReference>
<evidence type="ECO:0000256" key="6">
    <source>
        <dbReference type="ARBA" id="ARBA00023136"/>
    </source>
</evidence>
<dbReference type="InterPro" id="IPR002403">
    <property type="entry name" value="Cyt_P450_E_grp-IV"/>
</dbReference>
<gene>
    <name evidence="9" type="primary">CYP93A2</name>
    <name evidence="9" type="ORF">QJS10_CPB17g00228</name>
</gene>
<keyword evidence="10" id="KW-1185">Reference proteome</keyword>
<evidence type="ECO:0000256" key="8">
    <source>
        <dbReference type="RuleBase" id="RU000461"/>
    </source>
</evidence>
<dbReference type="Pfam" id="PF00067">
    <property type="entry name" value="p450"/>
    <property type="match status" value="2"/>
</dbReference>
<protein>
    <submittedName>
        <fullName evidence="9">Cytochrome P450 93A2</fullName>
    </submittedName>
</protein>
<dbReference type="InterPro" id="IPR017972">
    <property type="entry name" value="Cyt_P450_CS"/>
</dbReference>
<proteinExistence type="inferred from homology"/>
<dbReference type="InterPro" id="IPR051103">
    <property type="entry name" value="Plant_metabolite_P450s"/>
</dbReference>
<dbReference type="GO" id="GO:0005506">
    <property type="term" value="F:iron ion binding"/>
    <property type="evidence" value="ECO:0007669"/>
    <property type="project" value="InterPro"/>
</dbReference>
<dbReference type="Proteomes" id="UP001180020">
    <property type="component" value="Unassembled WGS sequence"/>
</dbReference>
<evidence type="ECO:0000256" key="3">
    <source>
        <dbReference type="ARBA" id="ARBA00022723"/>
    </source>
</evidence>
<evidence type="ECO:0000256" key="5">
    <source>
        <dbReference type="ARBA" id="ARBA00023004"/>
    </source>
</evidence>
<dbReference type="AlphaFoldDB" id="A0AAV9CWE0"/>
<keyword evidence="4" id="KW-1133">Transmembrane helix</keyword>
<comment type="caution">
    <text evidence="9">The sequence shown here is derived from an EMBL/GenBank/DDBJ whole genome shotgun (WGS) entry which is preliminary data.</text>
</comment>
<comment type="subcellular location">
    <subcellularLocation>
        <location evidence="1">Membrane</location>
        <topology evidence="1">Single-pass membrane protein</topology>
    </subcellularLocation>
</comment>
<dbReference type="Gene3D" id="1.10.630.10">
    <property type="entry name" value="Cytochrome P450"/>
    <property type="match status" value="2"/>
</dbReference>
<organism evidence="9 10">
    <name type="scientific">Acorus calamus</name>
    <name type="common">Sweet flag</name>
    <dbReference type="NCBI Taxonomy" id="4465"/>
    <lineage>
        <taxon>Eukaryota</taxon>
        <taxon>Viridiplantae</taxon>
        <taxon>Streptophyta</taxon>
        <taxon>Embryophyta</taxon>
        <taxon>Tracheophyta</taxon>
        <taxon>Spermatophyta</taxon>
        <taxon>Magnoliopsida</taxon>
        <taxon>Liliopsida</taxon>
        <taxon>Acoraceae</taxon>
        <taxon>Acorus</taxon>
    </lineage>
</organism>
<keyword evidence="8" id="KW-0503">Monooxygenase</keyword>
<dbReference type="GO" id="GO:0016709">
    <property type="term" value="F:oxidoreductase activity, acting on paired donors, with incorporation or reduction of molecular oxygen, NAD(P)H as one donor, and incorporation of one atom of oxygen"/>
    <property type="evidence" value="ECO:0007669"/>
    <property type="project" value="TreeGrafter"/>
</dbReference>
<name>A0AAV9CWE0_ACOCL</name>
<dbReference type="PRINTS" id="PR00465">
    <property type="entry name" value="EP450IV"/>
</dbReference>
<evidence type="ECO:0000313" key="10">
    <source>
        <dbReference type="Proteomes" id="UP001180020"/>
    </source>
</evidence>
<dbReference type="PANTHER" id="PTHR24298:SF491">
    <property type="entry name" value="CYTOCHROME P450 93A2"/>
    <property type="match status" value="1"/>
</dbReference>